<organism evidence="1 2">
    <name type="scientific">Pseudokineococcus lusitanus</name>
    <dbReference type="NCBI Taxonomy" id="763993"/>
    <lineage>
        <taxon>Bacteria</taxon>
        <taxon>Bacillati</taxon>
        <taxon>Actinomycetota</taxon>
        <taxon>Actinomycetes</taxon>
        <taxon>Kineosporiales</taxon>
        <taxon>Kineosporiaceae</taxon>
        <taxon>Pseudokineococcus</taxon>
    </lineage>
</organism>
<proteinExistence type="predicted"/>
<dbReference type="AlphaFoldDB" id="A0A3N1HTS6"/>
<evidence type="ECO:0000313" key="2">
    <source>
        <dbReference type="Proteomes" id="UP000276232"/>
    </source>
</evidence>
<dbReference type="InParanoid" id="A0A3N1HTS6"/>
<dbReference type="Proteomes" id="UP000276232">
    <property type="component" value="Unassembled WGS sequence"/>
</dbReference>
<accession>A0A3N1HTS6</accession>
<keyword evidence="2" id="KW-1185">Reference proteome</keyword>
<evidence type="ECO:0000313" key="1">
    <source>
        <dbReference type="EMBL" id="ROP45925.1"/>
    </source>
</evidence>
<dbReference type="RefSeq" id="WP_123378592.1">
    <property type="nucleotide sequence ID" value="NZ_RJKN01000001.1"/>
</dbReference>
<gene>
    <name evidence="1" type="ORF">EDC03_0540</name>
</gene>
<comment type="caution">
    <text evidence="1">The sequence shown here is derived from an EMBL/GenBank/DDBJ whole genome shotgun (WGS) entry which is preliminary data.</text>
</comment>
<protein>
    <submittedName>
        <fullName evidence="1">Uncharacterized protein</fullName>
    </submittedName>
</protein>
<reference evidence="1 2" key="1">
    <citation type="journal article" date="2015" name="Stand. Genomic Sci.">
        <title>Genomic Encyclopedia of Bacterial and Archaeal Type Strains, Phase III: the genomes of soil and plant-associated and newly described type strains.</title>
        <authorList>
            <person name="Whitman W.B."/>
            <person name="Woyke T."/>
            <person name="Klenk H.P."/>
            <person name="Zhou Y."/>
            <person name="Lilburn T.G."/>
            <person name="Beck B.J."/>
            <person name="De Vos P."/>
            <person name="Vandamme P."/>
            <person name="Eisen J.A."/>
            <person name="Garrity G."/>
            <person name="Hugenholtz P."/>
            <person name="Kyrpides N.C."/>
        </authorList>
    </citation>
    <scope>NUCLEOTIDE SEQUENCE [LARGE SCALE GENOMIC DNA]</scope>
    <source>
        <strain evidence="1 2">CECT 7306</strain>
    </source>
</reference>
<sequence>MTRCATAPAGPRPAFHVEHRTDDGAVLVGPVVYARTAVAALDRAEASADARPGTWERLAGDAVLAWLA</sequence>
<dbReference type="EMBL" id="RJKN01000001">
    <property type="protein sequence ID" value="ROP45925.1"/>
    <property type="molecule type" value="Genomic_DNA"/>
</dbReference>
<name>A0A3N1HTS6_9ACTN</name>